<dbReference type="AlphaFoldDB" id="A0A835J060"/>
<comment type="similarity">
    <text evidence="2">Belongs to the IQD family.</text>
</comment>
<dbReference type="CDD" id="cd23767">
    <property type="entry name" value="IQCD"/>
    <property type="match status" value="1"/>
</dbReference>
<feature type="compositionally biased region" description="Polar residues" evidence="4">
    <location>
        <begin position="549"/>
        <end position="561"/>
    </location>
</feature>
<evidence type="ECO:0000256" key="2">
    <source>
        <dbReference type="ARBA" id="ARBA00024341"/>
    </source>
</evidence>
<dbReference type="OrthoDB" id="1905649at2759"/>
<dbReference type="PROSITE" id="PS50096">
    <property type="entry name" value="IQ"/>
    <property type="match status" value="2"/>
</dbReference>
<feature type="region of interest" description="Disordered" evidence="4">
    <location>
        <begin position="313"/>
        <end position="405"/>
    </location>
</feature>
<feature type="region of interest" description="Disordered" evidence="4">
    <location>
        <begin position="441"/>
        <end position="591"/>
    </location>
</feature>
<dbReference type="PANTHER" id="PTHR32295:SF281">
    <property type="entry name" value="PROTEIN IQ-DOMAIN 31"/>
    <property type="match status" value="1"/>
</dbReference>
<accession>A0A835J060</accession>
<evidence type="ECO:0000256" key="3">
    <source>
        <dbReference type="ARBA" id="ARBA00024378"/>
    </source>
</evidence>
<gene>
    <name evidence="6" type="ORF">IFM89_036101</name>
</gene>
<name>A0A835J060_9MAGN</name>
<dbReference type="PANTHER" id="PTHR32295">
    <property type="entry name" value="IQ-DOMAIN 5-RELATED"/>
    <property type="match status" value="1"/>
</dbReference>
<feature type="region of interest" description="Disordered" evidence="4">
    <location>
        <begin position="241"/>
        <end position="289"/>
    </location>
</feature>
<dbReference type="Pfam" id="PF00612">
    <property type="entry name" value="IQ"/>
    <property type="match status" value="2"/>
</dbReference>
<reference evidence="6 7" key="1">
    <citation type="submission" date="2020-10" db="EMBL/GenBank/DDBJ databases">
        <title>The Coptis chinensis genome and diversification of protoberbering-type alkaloids.</title>
        <authorList>
            <person name="Wang B."/>
            <person name="Shu S."/>
            <person name="Song C."/>
            <person name="Liu Y."/>
        </authorList>
    </citation>
    <scope>NUCLEOTIDE SEQUENCE [LARGE SCALE GENOMIC DNA]</scope>
    <source>
        <strain evidence="6">HL-2020</strain>
        <tissue evidence="6">Leaf</tissue>
    </source>
</reference>
<feature type="compositionally biased region" description="Polar residues" evidence="4">
    <location>
        <begin position="579"/>
        <end position="591"/>
    </location>
</feature>
<evidence type="ECO:0000256" key="4">
    <source>
        <dbReference type="SAM" id="MobiDB-lite"/>
    </source>
</evidence>
<feature type="compositionally biased region" description="Basic residues" evidence="4">
    <location>
        <begin position="255"/>
        <end position="264"/>
    </location>
</feature>
<dbReference type="Proteomes" id="UP000631114">
    <property type="component" value="Unassembled WGS sequence"/>
</dbReference>
<dbReference type="Pfam" id="PF13178">
    <property type="entry name" value="DUF4005"/>
    <property type="match status" value="1"/>
</dbReference>
<evidence type="ECO:0000313" key="7">
    <source>
        <dbReference type="Proteomes" id="UP000631114"/>
    </source>
</evidence>
<dbReference type="SMART" id="SM00015">
    <property type="entry name" value="IQ"/>
    <property type="match status" value="2"/>
</dbReference>
<feature type="domain" description="DUF4005" evidence="5">
    <location>
        <begin position="483"/>
        <end position="563"/>
    </location>
</feature>
<evidence type="ECO:0000259" key="5">
    <source>
        <dbReference type="Pfam" id="PF13178"/>
    </source>
</evidence>
<protein>
    <recommendedName>
        <fullName evidence="5">DUF4005 domain-containing protein</fullName>
    </recommendedName>
</protein>
<feature type="compositionally biased region" description="Basic and acidic residues" evidence="4">
    <location>
        <begin position="320"/>
        <end position="337"/>
    </location>
</feature>
<keyword evidence="7" id="KW-1185">Reference proteome</keyword>
<feature type="compositionally biased region" description="Polar residues" evidence="4">
    <location>
        <begin position="374"/>
        <end position="385"/>
    </location>
</feature>
<dbReference type="GO" id="GO:0005516">
    <property type="term" value="F:calmodulin binding"/>
    <property type="evidence" value="ECO:0007669"/>
    <property type="project" value="UniProtKB-KW"/>
</dbReference>
<dbReference type="EMBL" id="JADFTS010000001">
    <property type="protein sequence ID" value="KAF9626586.1"/>
    <property type="molecule type" value="Genomic_DNA"/>
</dbReference>
<keyword evidence="1" id="KW-0112">Calmodulin-binding</keyword>
<evidence type="ECO:0000256" key="1">
    <source>
        <dbReference type="ARBA" id="ARBA00022860"/>
    </source>
</evidence>
<proteinExistence type="inferred from homology"/>
<comment type="subunit">
    <text evidence="3">Binds to multiple calmodulin (CaM) in the presence of Ca(2+) and CaM-like proteins.</text>
</comment>
<dbReference type="InterPro" id="IPR000048">
    <property type="entry name" value="IQ_motif_EF-hand-BS"/>
</dbReference>
<evidence type="ECO:0000313" key="6">
    <source>
        <dbReference type="EMBL" id="KAF9626586.1"/>
    </source>
</evidence>
<sequence length="591" mass="64550">MGKSPGKWIKTVLFGKKASRSNSSKGKDALKSSNEKEVLVSAKTPTVGLVVSSPMISQPEPVANCTTGNNSDLHQGAASTITHEGVVSVPGDQGEDRKGSIRLNALDGPEKIRQDQAVTKVQAAFRGYLARRAFRALMGIIRLQALIRGHLVRRQAVATLRCLQGIIKFQAVVRGKKVDTKRTCSRGLHTLTNAEELLRNSFISKLLASSSNAKPLRLQYGLVESNSAWSWLERWTNSRVSEPLPPPKKVVSSKSHTRPKRSVRKVPAASVENGSTHSTSTSERPKRNMRKIVVHSVDMVQEGSQNELEKVKRNLRKISNSKDEVTDHYEAEVEKPKRIPRRSSGSPAPNVSEAGMGELAETEKPKHNHRKVSSSKTETADTEGTQSEKQKCISGNLLGLPAPDVQDHGMVESAEMMTNVTLVPVSKDLEECTPKQFPENGMLELLNSDNPTFDSLPFESCEKDESTPVTSDKVTLKDDQASNESQSRRRSSLLVKQDYPDTGLQNTPKLPSYMAATESAKAKLRAQGSPRSGPDVNEQNGLTRRLSLPSPTNGKLSSLSPRTHRPQGNGKGQVKNERSILSSKDGNGKTS</sequence>
<organism evidence="6 7">
    <name type="scientific">Coptis chinensis</name>
    <dbReference type="NCBI Taxonomy" id="261450"/>
    <lineage>
        <taxon>Eukaryota</taxon>
        <taxon>Viridiplantae</taxon>
        <taxon>Streptophyta</taxon>
        <taxon>Embryophyta</taxon>
        <taxon>Tracheophyta</taxon>
        <taxon>Spermatophyta</taxon>
        <taxon>Magnoliopsida</taxon>
        <taxon>Ranunculales</taxon>
        <taxon>Ranunculaceae</taxon>
        <taxon>Coptidoideae</taxon>
        <taxon>Coptis</taxon>
    </lineage>
</organism>
<dbReference type="Gene3D" id="1.20.5.190">
    <property type="match status" value="1"/>
</dbReference>
<feature type="compositionally biased region" description="Polar residues" evidence="4">
    <location>
        <begin position="272"/>
        <end position="282"/>
    </location>
</feature>
<dbReference type="InterPro" id="IPR025064">
    <property type="entry name" value="DUF4005"/>
</dbReference>
<comment type="caution">
    <text evidence="6">The sequence shown here is derived from an EMBL/GenBank/DDBJ whole genome shotgun (WGS) entry which is preliminary data.</text>
</comment>